<keyword evidence="2" id="KW-0813">Transport</keyword>
<evidence type="ECO:0000256" key="2">
    <source>
        <dbReference type="ARBA" id="ARBA00022448"/>
    </source>
</evidence>
<dbReference type="EMBL" id="JACHHZ010000005">
    <property type="protein sequence ID" value="MBB6095306.1"/>
    <property type="molecule type" value="Genomic_DNA"/>
</dbReference>
<comment type="caution">
    <text evidence="9">The sequence shown here is derived from an EMBL/GenBank/DDBJ whole genome shotgun (WGS) entry which is preliminary data.</text>
</comment>
<feature type="transmembrane region" description="Helical" evidence="7">
    <location>
        <begin position="12"/>
        <end position="31"/>
    </location>
</feature>
<dbReference type="GO" id="GO:0008324">
    <property type="term" value="F:monoatomic cation transmembrane transporter activity"/>
    <property type="evidence" value="ECO:0007669"/>
    <property type="project" value="InterPro"/>
</dbReference>
<evidence type="ECO:0000259" key="8">
    <source>
        <dbReference type="Pfam" id="PF01545"/>
    </source>
</evidence>
<feature type="domain" description="Cation efflux protein transmembrane" evidence="8">
    <location>
        <begin position="12"/>
        <end position="218"/>
    </location>
</feature>
<protein>
    <submittedName>
        <fullName evidence="9">Cation diffusion facilitator family transporter</fullName>
    </submittedName>
</protein>
<keyword evidence="3 7" id="KW-0812">Transmembrane</keyword>
<evidence type="ECO:0000256" key="5">
    <source>
        <dbReference type="ARBA" id="ARBA00022989"/>
    </source>
</evidence>
<keyword evidence="4" id="KW-0862">Zinc</keyword>
<keyword evidence="4" id="KW-0406">Ion transport</keyword>
<feature type="transmembrane region" description="Helical" evidence="7">
    <location>
        <begin position="77"/>
        <end position="97"/>
    </location>
</feature>
<dbReference type="InterPro" id="IPR036837">
    <property type="entry name" value="Cation_efflux_CTD_sf"/>
</dbReference>
<comment type="subcellular location">
    <subcellularLocation>
        <location evidence="1">Membrane</location>
        <topology evidence="1">Multi-pass membrane protein</topology>
    </subcellularLocation>
</comment>
<evidence type="ECO:0000256" key="1">
    <source>
        <dbReference type="ARBA" id="ARBA00004141"/>
    </source>
</evidence>
<proteinExistence type="predicted"/>
<dbReference type="InterPro" id="IPR002524">
    <property type="entry name" value="Cation_efflux"/>
</dbReference>
<dbReference type="InterPro" id="IPR027469">
    <property type="entry name" value="Cation_efflux_TMD_sf"/>
</dbReference>
<keyword evidence="10" id="KW-1185">Reference proteome</keyword>
<feature type="transmembrane region" description="Helical" evidence="7">
    <location>
        <begin position="193"/>
        <end position="211"/>
    </location>
</feature>
<dbReference type="Proteomes" id="UP000588068">
    <property type="component" value="Unassembled WGS sequence"/>
</dbReference>
<accession>A0A841HQZ8</accession>
<keyword evidence="4" id="KW-0864">Zinc transport</keyword>
<dbReference type="Gene3D" id="1.20.1510.10">
    <property type="entry name" value="Cation efflux protein transmembrane domain"/>
    <property type="match status" value="1"/>
</dbReference>
<dbReference type="PANTHER" id="PTHR13414:SF9">
    <property type="entry name" value="PROTON-COUPLED ZINC ANTIPORTER SLC30A9, MITOCHONDRIAL"/>
    <property type="match status" value="1"/>
</dbReference>
<dbReference type="SUPFAM" id="SSF161111">
    <property type="entry name" value="Cation efflux protein transmembrane domain-like"/>
    <property type="match status" value="1"/>
</dbReference>
<organism evidence="9 10">
    <name type="scientific">Povalibacter uvarum</name>
    <dbReference type="NCBI Taxonomy" id="732238"/>
    <lineage>
        <taxon>Bacteria</taxon>
        <taxon>Pseudomonadati</taxon>
        <taxon>Pseudomonadota</taxon>
        <taxon>Gammaproteobacteria</taxon>
        <taxon>Steroidobacterales</taxon>
        <taxon>Steroidobacteraceae</taxon>
        <taxon>Povalibacter</taxon>
    </lineage>
</organism>
<feature type="transmembrane region" description="Helical" evidence="7">
    <location>
        <begin position="117"/>
        <end position="135"/>
    </location>
</feature>
<dbReference type="SUPFAM" id="SSF160240">
    <property type="entry name" value="Cation efflux protein cytoplasmic domain-like"/>
    <property type="match status" value="1"/>
</dbReference>
<dbReference type="PANTHER" id="PTHR13414">
    <property type="entry name" value="HUEL-CATION TRANSPORTER"/>
    <property type="match status" value="1"/>
</dbReference>
<dbReference type="InterPro" id="IPR040177">
    <property type="entry name" value="SLC30A9"/>
</dbReference>
<dbReference type="AlphaFoldDB" id="A0A841HQZ8"/>
<reference evidence="9 10" key="1">
    <citation type="submission" date="2020-08" db="EMBL/GenBank/DDBJ databases">
        <title>Genomic Encyclopedia of Type Strains, Phase IV (KMG-IV): sequencing the most valuable type-strain genomes for metagenomic binning, comparative biology and taxonomic classification.</title>
        <authorList>
            <person name="Goeker M."/>
        </authorList>
    </citation>
    <scope>NUCLEOTIDE SEQUENCE [LARGE SCALE GENOMIC DNA]</scope>
    <source>
        <strain evidence="9 10">DSM 26723</strain>
    </source>
</reference>
<dbReference type="NCBIfam" id="TIGR01297">
    <property type="entry name" value="CDF"/>
    <property type="match status" value="1"/>
</dbReference>
<evidence type="ECO:0000256" key="6">
    <source>
        <dbReference type="ARBA" id="ARBA00023136"/>
    </source>
</evidence>
<keyword evidence="6 7" id="KW-0472">Membrane</keyword>
<evidence type="ECO:0000256" key="4">
    <source>
        <dbReference type="ARBA" id="ARBA00022906"/>
    </source>
</evidence>
<dbReference type="RefSeq" id="WP_184334693.1">
    <property type="nucleotide sequence ID" value="NZ_JACHHZ010000005.1"/>
</dbReference>
<dbReference type="GO" id="GO:0016020">
    <property type="term" value="C:membrane"/>
    <property type="evidence" value="ECO:0007669"/>
    <property type="project" value="UniProtKB-SubCell"/>
</dbReference>
<evidence type="ECO:0000313" key="9">
    <source>
        <dbReference type="EMBL" id="MBB6095306.1"/>
    </source>
</evidence>
<dbReference type="InterPro" id="IPR058533">
    <property type="entry name" value="Cation_efflux_TM"/>
</dbReference>
<dbReference type="Pfam" id="PF01545">
    <property type="entry name" value="Cation_efflux"/>
    <property type="match status" value="1"/>
</dbReference>
<keyword evidence="5 7" id="KW-1133">Transmembrane helix</keyword>
<evidence type="ECO:0000313" key="10">
    <source>
        <dbReference type="Proteomes" id="UP000588068"/>
    </source>
</evidence>
<name>A0A841HQZ8_9GAMM</name>
<sequence length="318" mass="33992">MARQASSGKVVYAALLGNALIAATKFGAAAWTGSSAMLSEAVHSLVDTSNELLLLYGMHRAKRPPDLAHPFGHGRELYFWSFIVALMVFGVGAGVSLYEGISHIRNPVEMESPLVNYAVLALSFVFESGSWWVAFREFRAAKGRRSYLEAVGVAKDPTTFTVLFEDSAALVGLLIAFIGIACAHAFDMPMLDGAASIGIALVLGMAGIVLARRTKELLIGEGAYPELQRSILDIAAAQPGVASANGVITTQLGPNQVIAMLSAEFEDRLTTPEIEECVRQLEASVRAAYPEITGLFVKPQTEAAWKSRRAAMEAASLD</sequence>
<evidence type="ECO:0000256" key="7">
    <source>
        <dbReference type="SAM" id="Phobius"/>
    </source>
</evidence>
<dbReference type="GO" id="GO:0006829">
    <property type="term" value="P:zinc ion transport"/>
    <property type="evidence" value="ECO:0007669"/>
    <property type="project" value="UniProtKB-KW"/>
</dbReference>
<evidence type="ECO:0000256" key="3">
    <source>
        <dbReference type="ARBA" id="ARBA00022692"/>
    </source>
</evidence>
<gene>
    <name evidence="9" type="ORF">HNQ60_004196</name>
</gene>
<feature type="transmembrane region" description="Helical" evidence="7">
    <location>
        <begin position="168"/>
        <end position="187"/>
    </location>
</feature>